<feature type="transmembrane region" description="Helical" evidence="1">
    <location>
        <begin position="17"/>
        <end position="37"/>
    </location>
</feature>
<feature type="transmembrane region" description="Helical" evidence="1">
    <location>
        <begin position="138"/>
        <end position="159"/>
    </location>
</feature>
<sequence>MLNLCIKAENKKLRHSVIWAACVIIPIIPAVMGTFNYQQNLGILTGKWYSLWSQLSLFYACFFYAPLIALYCSYLWRLEHLNHNWNVLMTAPVSIPDIFFSKLAVIFKVTVITQVWLAVLFLLCGKLVGLPGGVPAQILSWLLRGTLAAMAIGALQLLLSMCIRSFSVPIGIALAGGVLGLVISNKGLGLYWPYSLMLMGMNSNKNEDTLAGQSLFFFLSVLFFFLLFSAAGILLLKKRDVKA</sequence>
<keyword evidence="3" id="KW-1185">Reference proteome</keyword>
<dbReference type="Pfam" id="PF12730">
    <property type="entry name" value="ABC2_membrane_4"/>
    <property type="match status" value="1"/>
</dbReference>
<proteinExistence type="predicted"/>
<feature type="transmembrane region" description="Helical" evidence="1">
    <location>
        <begin position="99"/>
        <end position="123"/>
    </location>
</feature>
<organism evidence="2 3">
    <name type="scientific">Blautia hominis</name>
    <dbReference type="NCBI Taxonomy" id="2025493"/>
    <lineage>
        <taxon>Bacteria</taxon>
        <taxon>Bacillati</taxon>
        <taxon>Bacillota</taxon>
        <taxon>Clostridia</taxon>
        <taxon>Lachnospirales</taxon>
        <taxon>Lachnospiraceae</taxon>
        <taxon>Blautia</taxon>
    </lineage>
</organism>
<keyword evidence="1" id="KW-1133">Transmembrane helix</keyword>
<evidence type="ECO:0000313" key="2">
    <source>
        <dbReference type="EMBL" id="GAA6409757.1"/>
    </source>
</evidence>
<feature type="transmembrane region" description="Helical" evidence="1">
    <location>
        <begin position="214"/>
        <end position="236"/>
    </location>
</feature>
<protein>
    <submittedName>
        <fullName evidence="2">ABC transporter permease</fullName>
    </submittedName>
</protein>
<keyword evidence="1" id="KW-0812">Transmembrane</keyword>
<comment type="caution">
    <text evidence="2">The sequence shown here is derived from an EMBL/GenBank/DDBJ whole genome shotgun (WGS) entry which is preliminary data.</text>
</comment>
<feature type="transmembrane region" description="Helical" evidence="1">
    <location>
        <begin position="171"/>
        <end position="194"/>
    </location>
</feature>
<accession>A0ABQ0BE71</accession>
<evidence type="ECO:0000313" key="3">
    <source>
        <dbReference type="Proteomes" id="UP001600943"/>
    </source>
</evidence>
<dbReference type="CDD" id="cd21809">
    <property type="entry name" value="ABC-2_lan_permease-like"/>
    <property type="match status" value="1"/>
</dbReference>
<dbReference type="Proteomes" id="UP001600943">
    <property type="component" value="Unassembled WGS sequence"/>
</dbReference>
<evidence type="ECO:0000256" key="1">
    <source>
        <dbReference type="SAM" id="Phobius"/>
    </source>
</evidence>
<dbReference type="RefSeq" id="WP_095173301.1">
    <property type="nucleotide sequence ID" value="NZ_BAABYW010000001.1"/>
</dbReference>
<dbReference type="PANTHER" id="PTHR37305">
    <property type="entry name" value="INTEGRAL MEMBRANE PROTEIN-RELATED"/>
    <property type="match status" value="1"/>
</dbReference>
<keyword evidence="1" id="KW-0472">Membrane</keyword>
<dbReference type="EMBL" id="BAABYW010000001">
    <property type="protein sequence ID" value="GAA6409757.1"/>
    <property type="molecule type" value="Genomic_DNA"/>
</dbReference>
<dbReference type="PANTHER" id="PTHR37305:SF1">
    <property type="entry name" value="MEMBRANE PROTEIN"/>
    <property type="match status" value="1"/>
</dbReference>
<name>A0ABQ0BE71_9FIRM</name>
<feature type="transmembrane region" description="Helical" evidence="1">
    <location>
        <begin position="57"/>
        <end position="78"/>
    </location>
</feature>
<gene>
    <name evidence="2" type="ORF">K040078D81_38740</name>
</gene>
<reference evidence="2 3" key="1">
    <citation type="submission" date="2024-04" db="EMBL/GenBank/DDBJ databases">
        <title>Defined microbial consortia suppress multidrug-resistant proinflammatory Enterobacteriaceae via ecological control.</title>
        <authorList>
            <person name="Furuichi M."/>
            <person name="Kawaguchi T."/>
            <person name="Pust M."/>
            <person name="Yasuma K."/>
            <person name="Plichta D."/>
            <person name="Hasegawa N."/>
            <person name="Ohya T."/>
            <person name="Bhattarai S."/>
            <person name="Sasajima S."/>
            <person name="Aoto Y."/>
            <person name="Tuganbaev T."/>
            <person name="Yaginuma M."/>
            <person name="Ueda M."/>
            <person name="Okahashi N."/>
            <person name="Amafuji K."/>
            <person name="Kiridooshi Y."/>
            <person name="Sugita K."/>
            <person name="Strazar M."/>
            <person name="Skelly A."/>
            <person name="Suda W."/>
            <person name="Hattori M."/>
            <person name="Nakamoto N."/>
            <person name="Caballero S."/>
            <person name="Norman J."/>
            <person name="Olle B."/>
            <person name="Tanoue T."/>
            <person name="Arita M."/>
            <person name="Bucci V."/>
            <person name="Atarashi K."/>
            <person name="Xavier R."/>
            <person name="Honda K."/>
        </authorList>
    </citation>
    <scope>NUCLEOTIDE SEQUENCE [LARGE SCALE GENOMIC DNA]</scope>
    <source>
        <strain evidence="3">k04-0078-D8-1</strain>
    </source>
</reference>